<evidence type="ECO:0000256" key="2">
    <source>
        <dbReference type="SAM" id="MobiDB-lite"/>
    </source>
</evidence>
<dbReference type="Gene3D" id="2.30.29.30">
    <property type="entry name" value="Pleckstrin-homology domain (PH domain)/Phosphotyrosine-binding domain (PTB)"/>
    <property type="match status" value="1"/>
</dbReference>
<dbReference type="InterPro" id="IPR011993">
    <property type="entry name" value="PH-like_dom_sf"/>
</dbReference>
<evidence type="ECO:0000313" key="4">
    <source>
        <dbReference type="EMBL" id="CAI9113348.1"/>
    </source>
</evidence>
<evidence type="ECO:0000256" key="1">
    <source>
        <dbReference type="ARBA" id="ARBA00009414"/>
    </source>
</evidence>
<accession>A0AAV1DZJ6</accession>
<dbReference type="AlphaFoldDB" id="A0AAV1DZJ6"/>
<reference evidence="4" key="1">
    <citation type="submission" date="2023-03" db="EMBL/GenBank/DDBJ databases">
        <authorList>
            <person name="Julca I."/>
        </authorList>
    </citation>
    <scope>NUCLEOTIDE SEQUENCE</scope>
</reference>
<keyword evidence="5" id="KW-1185">Reference proteome</keyword>
<dbReference type="PANTHER" id="PTHR31969">
    <property type="entry name" value="GEM-LIKE PROTEIN 2"/>
    <property type="match status" value="1"/>
</dbReference>
<feature type="domain" description="GRAM" evidence="3">
    <location>
        <begin position="112"/>
        <end position="190"/>
    </location>
</feature>
<evidence type="ECO:0000313" key="5">
    <source>
        <dbReference type="Proteomes" id="UP001161247"/>
    </source>
</evidence>
<name>A0AAV1DZJ6_OLDCO</name>
<sequence length="244" mass="27568">MKNYDYFQNPFSEMDSSGRTTPEIQSPVFRLTSSSESPYNSSDDFSPTSGSDKQGDSVLAFRTNKKNKLEKKANSYMYRIREHVKLGPKFSETLKGKLSLGANIIRKGGRENIFRNLFSVSEGEQLLKASQCYLSTTAGPIAGILFISTEKVAFCSERKIRLSSSTGGAVRTSYKVSIPVRKIERASESENTENPAQKYIEIVTEDKFEFWFMGFVRYEKAFGNLQKAITMSKSIPIPLQQQYM</sequence>
<comment type="similarity">
    <text evidence="1">Belongs to the GEM family.</text>
</comment>
<dbReference type="EMBL" id="OX459124">
    <property type="protein sequence ID" value="CAI9113348.1"/>
    <property type="molecule type" value="Genomic_DNA"/>
</dbReference>
<gene>
    <name evidence="4" type="ORF">OLC1_LOCUS20380</name>
</gene>
<dbReference type="InterPro" id="IPR037848">
    <property type="entry name" value="GEM-like"/>
</dbReference>
<dbReference type="InterPro" id="IPR004182">
    <property type="entry name" value="GRAM"/>
</dbReference>
<dbReference type="Proteomes" id="UP001161247">
    <property type="component" value="Chromosome 7"/>
</dbReference>
<evidence type="ECO:0000259" key="3">
    <source>
        <dbReference type="SMART" id="SM00568"/>
    </source>
</evidence>
<feature type="region of interest" description="Disordered" evidence="2">
    <location>
        <begin position="1"/>
        <end position="56"/>
    </location>
</feature>
<protein>
    <submittedName>
        <fullName evidence="4">OLC1v1013933C2</fullName>
    </submittedName>
</protein>
<dbReference type="Pfam" id="PF02893">
    <property type="entry name" value="GRAM"/>
    <property type="match status" value="1"/>
</dbReference>
<dbReference type="SMART" id="SM00568">
    <property type="entry name" value="GRAM"/>
    <property type="match status" value="1"/>
</dbReference>
<feature type="compositionally biased region" description="Polar residues" evidence="2">
    <location>
        <begin position="9"/>
        <end position="24"/>
    </location>
</feature>
<feature type="compositionally biased region" description="Low complexity" evidence="2">
    <location>
        <begin position="33"/>
        <end position="46"/>
    </location>
</feature>
<organism evidence="4 5">
    <name type="scientific">Oldenlandia corymbosa var. corymbosa</name>
    <dbReference type="NCBI Taxonomy" id="529605"/>
    <lineage>
        <taxon>Eukaryota</taxon>
        <taxon>Viridiplantae</taxon>
        <taxon>Streptophyta</taxon>
        <taxon>Embryophyta</taxon>
        <taxon>Tracheophyta</taxon>
        <taxon>Spermatophyta</taxon>
        <taxon>Magnoliopsida</taxon>
        <taxon>eudicotyledons</taxon>
        <taxon>Gunneridae</taxon>
        <taxon>Pentapetalae</taxon>
        <taxon>asterids</taxon>
        <taxon>lamiids</taxon>
        <taxon>Gentianales</taxon>
        <taxon>Rubiaceae</taxon>
        <taxon>Rubioideae</taxon>
        <taxon>Spermacoceae</taxon>
        <taxon>Hedyotis-Oldenlandia complex</taxon>
        <taxon>Oldenlandia</taxon>
    </lineage>
</organism>
<proteinExistence type="inferred from homology"/>